<dbReference type="OrthoDB" id="69928at2759"/>
<dbReference type="AlphaFoldDB" id="A0A409XZK7"/>
<evidence type="ECO:0000313" key="1">
    <source>
        <dbReference type="EMBL" id="PPQ96218.1"/>
    </source>
</evidence>
<organism evidence="1 2">
    <name type="scientific">Gymnopilus dilepis</name>
    <dbReference type="NCBI Taxonomy" id="231916"/>
    <lineage>
        <taxon>Eukaryota</taxon>
        <taxon>Fungi</taxon>
        <taxon>Dikarya</taxon>
        <taxon>Basidiomycota</taxon>
        <taxon>Agaricomycotina</taxon>
        <taxon>Agaricomycetes</taxon>
        <taxon>Agaricomycetidae</taxon>
        <taxon>Agaricales</taxon>
        <taxon>Agaricineae</taxon>
        <taxon>Hymenogastraceae</taxon>
        <taxon>Gymnopilus</taxon>
    </lineage>
</organism>
<accession>A0A409XZK7</accession>
<dbReference type="EMBL" id="NHYE01001388">
    <property type="protein sequence ID" value="PPQ96218.1"/>
    <property type="molecule type" value="Genomic_DNA"/>
</dbReference>
<dbReference type="InParanoid" id="A0A409XZK7"/>
<keyword evidence="2" id="KW-1185">Reference proteome</keyword>
<reference evidence="1 2" key="1">
    <citation type="journal article" date="2018" name="Evol. Lett.">
        <title>Horizontal gene cluster transfer increased hallucinogenic mushroom diversity.</title>
        <authorList>
            <person name="Reynolds H.T."/>
            <person name="Vijayakumar V."/>
            <person name="Gluck-Thaler E."/>
            <person name="Korotkin H.B."/>
            <person name="Matheny P.B."/>
            <person name="Slot J.C."/>
        </authorList>
    </citation>
    <scope>NUCLEOTIDE SEQUENCE [LARGE SCALE GENOMIC DNA]</scope>
    <source>
        <strain evidence="1 2">SRW20</strain>
    </source>
</reference>
<name>A0A409XZK7_9AGAR</name>
<gene>
    <name evidence="1" type="ORF">CVT26_005623</name>
</gene>
<comment type="caution">
    <text evidence="1">The sequence shown here is derived from an EMBL/GenBank/DDBJ whole genome shotgun (WGS) entry which is preliminary data.</text>
</comment>
<proteinExistence type="predicted"/>
<dbReference type="Proteomes" id="UP000284706">
    <property type="component" value="Unassembled WGS sequence"/>
</dbReference>
<sequence>MALRPLSSIVLLPTSTFSSLASRYAHRRAYVEFLKLPGVAAILLLLESAGKRSGRDIIFSLSSRGPSTTGHIDSDLPPRLEKASSIQETRRAILSQVLRLFIGH</sequence>
<protein>
    <submittedName>
        <fullName evidence="1">Uncharacterized protein</fullName>
    </submittedName>
</protein>
<evidence type="ECO:0000313" key="2">
    <source>
        <dbReference type="Proteomes" id="UP000284706"/>
    </source>
</evidence>